<dbReference type="HAMAP" id="MF_00093">
    <property type="entry name" value="Rel_fac_1"/>
    <property type="match status" value="1"/>
</dbReference>
<keyword evidence="2" id="KW-0488">Methylation</keyword>
<dbReference type="Gene3D" id="3.30.160.20">
    <property type="match status" value="1"/>
</dbReference>
<dbReference type="InterPro" id="IPR050057">
    <property type="entry name" value="Prokaryotic/Mito_RF"/>
</dbReference>
<dbReference type="FunFam" id="3.30.160.20:FF:000004">
    <property type="entry name" value="Peptide chain release factor 1"/>
    <property type="match status" value="1"/>
</dbReference>
<organism evidence="5">
    <name type="scientific">Siphoviridae sp. ctPyh10</name>
    <dbReference type="NCBI Taxonomy" id="2827865"/>
    <lineage>
        <taxon>Viruses</taxon>
        <taxon>Duplodnaviria</taxon>
        <taxon>Heunggongvirae</taxon>
        <taxon>Uroviricota</taxon>
        <taxon>Caudoviricetes</taxon>
    </lineage>
</organism>
<dbReference type="SUPFAM" id="SSF75620">
    <property type="entry name" value="Release factor"/>
    <property type="match status" value="1"/>
</dbReference>
<dbReference type="NCBIfam" id="NF001859">
    <property type="entry name" value="PRK00591.1"/>
    <property type="match status" value="1"/>
</dbReference>
<dbReference type="InterPro" id="IPR004373">
    <property type="entry name" value="RF-1"/>
</dbReference>
<dbReference type="SMART" id="SM00937">
    <property type="entry name" value="PCRF"/>
    <property type="match status" value="1"/>
</dbReference>
<dbReference type="FunFam" id="3.30.70.1660:FF:000002">
    <property type="entry name" value="Peptide chain release factor 1"/>
    <property type="match status" value="1"/>
</dbReference>
<name>A0A8S5SZF3_9CAUD</name>
<keyword evidence="3" id="KW-0648">Protein biosynthesis</keyword>
<dbReference type="InterPro" id="IPR045853">
    <property type="entry name" value="Pep_chain_release_fac_I_sf"/>
</dbReference>
<evidence type="ECO:0000256" key="1">
    <source>
        <dbReference type="ARBA" id="ARBA00010835"/>
    </source>
</evidence>
<dbReference type="PANTHER" id="PTHR43804">
    <property type="entry name" value="LD18447P"/>
    <property type="match status" value="1"/>
</dbReference>
<dbReference type="Pfam" id="PF00472">
    <property type="entry name" value="RF-1"/>
    <property type="match status" value="1"/>
</dbReference>
<evidence type="ECO:0000313" key="5">
    <source>
        <dbReference type="EMBL" id="DAF56264.1"/>
    </source>
</evidence>
<comment type="similarity">
    <text evidence="1">Belongs to the prokaryotic/mitochondrial release factor family.</text>
</comment>
<accession>A0A8S5SZF3</accession>
<dbReference type="Pfam" id="PF03462">
    <property type="entry name" value="PCRF"/>
    <property type="match status" value="1"/>
</dbReference>
<proteinExistence type="inferred from homology"/>
<evidence type="ECO:0000256" key="3">
    <source>
        <dbReference type="ARBA" id="ARBA00022917"/>
    </source>
</evidence>
<dbReference type="EMBL" id="BK032711">
    <property type="protein sequence ID" value="DAF56264.1"/>
    <property type="molecule type" value="Genomic_DNA"/>
</dbReference>
<sequence length="352" mass="40044">MFEKYPLIVSRYEELSEAIVQPDIIADTARYQAYLKERAALEEQVTAWQSYQSLLRHREQAQEMLSDPDLHEMAAEELQSLTAQIAEAEQQLRILLLPRDPDDDHSIIMEIRGGAGGEESCLFAAELMRMYIRYAERHHFRVEPISTTETELGGIKEAVFSIAGSGVFARMKYESGVHRVQRVPITESNGKIQSSTCTVAVLPEAEDVELQIDPKDLRIDVYRSTGHGGQCVNTTDSAVRITHLPTGLVVTCQDQKSQLKNRDTAMQVLRSRLLAKMRAEKDAAYAENRRVQVGTGDRSERIRTYNFREGRVTDHRIGLTLYRIQDIIDGDLDEIIDALHAEEIVEKLREMR</sequence>
<dbReference type="Gene3D" id="3.30.70.1660">
    <property type="match status" value="1"/>
</dbReference>
<dbReference type="PROSITE" id="PS00745">
    <property type="entry name" value="RF_PROK_I"/>
    <property type="match status" value="1"/>
</dbReference>
<reference evidence="5" key="1">
    <citation type="journal article" date="2021" name="Proc. Natl. Acad. Sci. U.S.A.">
        <title>A Catalog of Tens of Thousands of Viruses from Human Metagenomes Reveals Hidden Associations with Chronic Diseases.</title>
        <authorList>
            <person name="Tisza M.J."/>
            <person name="Buck C.B."/>
        </authorList>
    </citation>
    <scope>NUCLEOTIDE SEQUENCE</scope>
    <source>
        <strain evidence="5">CtPyh10</strain>
    </source>
</reference>
<dbReference type="NCBIfam" id="TIGR00019">
    <property type="entry name" value="prfA"/>
    <property type="match status" value="1"/>
</dbReference>
<protein>
    <submittedName>
        <fullName evidence="5">Peptide chain release factor</fullName>
    </submittedName>
</protein>
<dbReference type="InterPro" id="IPR000352">
    <property type="entry name" value="Pep_chain_release_fac_I"/>
</dbReference>
<evidence type="ECO:0000256" key="2">
    <source>
        <dbReference type="ARBA" id="ARBA00022481"/>
    </source>
</evidence>
<evidence type="ECO:0000259" key="4">
    <source>
        <dbReference type="PROSITE" id="PS00745"/>
    </source>
</evidence>
<dbReference type="PANTHER" id="PTHR43804:SF7">
    <property type="entry name" value="LD18447P"/>
    <property type="match status" value="1"/>
</dbReference>
<feature type="domain" description="Prokaryotic-type class I peptide chain release factors" evidence="4">
    <location>
        <begin position="223"/>
        <end position="239"/>
    </location>
</feature>
<dbReference type="Gene3D" id="6.10.140.1950">
    <property type="match status" value="1"/>
</dbReference>
<dbReference type="InterPro" id="IPR005139">
    <property type="entry name" value="PCRF"/>
</dbReference>